<dbReference type="EMBL" id="WUAV01000001">
    <property type="protein sequence ID" value="KAF1770371.1"/>
    <property type="molecule type" value="Genomic_DNA"/>
</dbReference>
<comment type="caution">
    <text evidence="1">The sequence shown here is derived from an EMBL/GenBank/DDBJ whole genome shotgun (WGS) entry which is preliminary data.</text>
</comment>
<dbReference type="AlphaFoldDB" id="A0A6A5HT79"/>
<dbReference type="CTD" id="78773337"/>
<dbReference type="GeneID" id="78773337"/>
<evidence type="ECO:0000313" key="1">
    <source>
        <dbReference type="EMBL" id="KAF1770371.1"/>
    </source>
</evidence>
<dbReference type="Proteomes" id="UP000483820">
    <property type="component" value="Chromosome I"/>
</dbReference>
<evidence type="ECO:0000313" key="2">
    <source>
        <dbReference type="Proteomes" id="UP000483820"/>
    </source>
</evidence>
<sequence>MNWLEALVGELQQQTRLSNTGIPDDNVLEKRLIDLVKIEIGRLHLSIHVQHHLSSENKGLSGVEVSPSPVEVVSACFGVLTTGGFKEAVGIEEAVVDAVVGGSPKFKVRAGAGAADVAPNKLPVGAAEEVAVDVVAGVAPKLPVVPDGAIDGAAAEVVPNNPPEDGAEVVVVVEGLVPKSPPVDGRVEADAVDTAVAPNKFPAEAGTGAVVDEVPKTVVAAGTFVWVVELNSPPVELVRVLAFPPKSPPVVETVAAAAAGEANIPVDGAVVVVAGVVEANIAAGLAALLVPNRPTPGAAGAGAVLPKSPLAGGAAGEVEVAVPKMFPPLVCTVEEDPKRPVFDVAGAVLVAAPNMLLAGAAGVDVLPNKPDVTVPVEEPNNPGFNDVDVVVLPKRLLDGAADVLADCPKSPPVAGAEVAVFPAPNRFAVGAVAPKRPVLGVALLTEEPKTFVLAGAAEVLFPKRPVVAGACVDVPPNGLAFPPEVVVLAPNILFTEKLKMDAKLVENSFTCVSCCITE</sequence>
<organism evidence="1 2">
    <name type="scientific">Caenorhabditis remanei</name>
    <name type="common">Caenorhabditis vulgaris</name>
    <dbReference type="NCBI Taxonomy" id="31234"/>
    <lineage>
        <taxon>Eukaryota</taxon>
        <taxon>Metazoa</taxon>
        <taxon>Ecdysozoa</taxon>
        <taxon>Nematoda</taxon>
        <taxon>Chromadorea</taxon>
        <taxon>Rhabditida</taxon>
        <taxon>Rhabditina</taxon>
        <taxon>Rhabditomorpha</taxon>
        <taxon>Rhabditoidea</taxon>
        <taxon>Rhabditidae</taxon>
        <taxon>Peloderinae</taxon>
        <taxon>Caenorhabditis</taxon>
    </lineage>
</organism>
<dbReference type="KEGG" id="crq:GCK72_002189"/>
<proteinExistence type="predicted"/>
<dbReference type="RefSeq" id="XP_053591949.1">
    <property type="nucleotide sequence ID" value="XM_053723304.1"/>
</dbReference>
<reference evidence="1 2" key="1">
    <citation type="submission" date="2019-12" db="EMBL/GenBank/DDBJ databases">
        <title>Chromosome-level assembly of the Caenorhabditis remanei genome.</title>
        <authorList>
            <person name="Teterina A.A."/>
            <person name="Willis J.H."/>
            <person name="Phillips P.C."/>
        </authorList>
    </citation>
    <scope>NUCLEOTIDE SEQUENCE [LARGE SCALE GENOMIC DNA]</scope>
    <source>
        <strain evidence="1 2">PX506</strain>
        <tissue evidence="1">Whole organism</tissue>
    </source>
</reference>
<gene>
    <name evidence="1" type="ORF">GCK72_002189</name>
</gene>
<accession>A0A6A5HT79</accession>
<name>A0A6A5HT79_CAERE</name>
<protein>
    <submittedName>
        <fullName evidence="1">Uncharacterized protein</fullName>
    </submittedName>
</protein>